<dbReference type="Pfam" id="PF12399">
    <property type="entry name" value="BCA_ABC_TP_C"/>
    <property type="match status" value="1"/>
</dbReference>
<dbReference type="CDD" id="cd06581">
    <property type="entry name" value="TM_PBP1_LivM_like"/>
    <property type="match status" value="1"/>
</dbReference>
<dbReference type="GO" id="GO:0042941">
    <property type="term" value="P:D-alanine transmembrane transport"/>
    <property type="evidence" value="ECO:0007669"/>
    <property type="project" value="TreeGrafter"/>
</dbReference>
<keyword evidence="2" id="KW-0813">Transport</keyword>
<dbReference type="GO" id="GO:0015192">
    <property type="term" value="F:L-phenylalanine transmembrane transporter activity"/>
    <property type="evidence" value="ECO:0007669"/>
    <property type="project" value="TreeGrafter"/>
</dbReference>
<dbReference type="EMBL" id="JACHHQ010000006">
    <property type="protein sequence ID" value="MBB5201188.1"/>
    <property type="molecule type" value="Genomic_DNA"/>
</dbReference>
<dbReference type="InterPro" id="IPR043428">
    <property type="entry name" value="LivM-like"/>
</dbReference>
<dbReference type="Pfam" id="PF00005">
    <property type="entry name" value="ABC_tran"/>
    <property type="match status" value="1"/>
</dbReference>
<evidence type="ECO:0000256" key="5">
    <source>
        <dbReference type="ARBA" id="ARBA00022741"/>
    </source>
</evidence>
<dbReference type="GO" id="GO:0005304">
    <property type="term" value="F:L-valine transmembrane transporter activity"/>
    <property type="evidence" value="ECO:0007669"/>
    <property type="project" value="TreeGrafter"/>
</dbReference>
<dbReference type="GO" id="GO:0005886">
    <property type="term" value="C:plasma membrane"/>
    <property type="evidence" value="ECO:0007669"/>
    <property type="project" value="UniProtKB-SubCell"/>
</dbReference>
<feature type="transmembrane region" description="Helical" evidence="9">
    <location>
        <begin position="100"/>
        <end position="122"/>
    </location>
</feature>
<feature type="transmembrane region" description="Helical" evidence="9">
    <location>
        <begin position="301"/>
        <end position="323"/>
    </location>
</feature>
<gene>
    <name evidence="11" type="ORF">HNR39_003037</name>
</gene>
<evidence type="ECO:0000256" key="9">
    <source>
        <dbReference type="SAM" id="Phobius"/>
    </source>
</evidence>
<keyword evidence="4 9" id="KW-0812">Transmembrane</keyword>
<feature type="transmembrane region" description="Helical" evidence="9">
    <location>
        <begin position="77"/>
        <end position="94"/>
    </location>
</feature>
<dbReference type="InterPro" id="IPR003439">
    <property type="entry name" value="ABC_transporter-like_ATP-bd"/>
</dbReference>
<dbReference type="GO" id="GO:0005524">
    <property type="term" value="F:ATP binding"/>
    <property type="evidence" value="ECO:0007669"/>
    <property type="project" value="UniProtKB-KW"/>
</dbReference>
<dbReference type="AlphaFoldDB" id="A0A840RVR6"/>
<dbReference type="SUPFAM" id="SSF52540">
    <property type="entry name" value="P-loop containing nucleoside triphosphate hydrolases"/>
    <property type="match status" value="1"/>
</dbReference>
<feature type="transmembrane region" description="Helical" evidence="9">
    <location>
        <begin position="27"/>
        <end position="44"/>
    </location>
</feature>
<keyword evidence="8 9" id="KW-0472">Membrane</keyword>
<keyword evidence="6" id="KW-0067">ATP-binding</keyword>
<feature type="transmembrane region" description="Helical" evidence="9">
    <location>
        <begin position="171"/>
        <end position="193"/>
    </location>
</feature>
<dbReference type="PANTHER" id="PTHR45772:SF7">
    <property type="entry name" value="AMINO ACID ABC TRANSPORTER ATP-BINDING PROTEIN"/>
    <property type="match status" value="1"/>
</dbReference>
<evidence type="ECO:0000259" key="10">
    <source>
        <dbReference type="PROSITE" id="PS50893"/>
    </source>
</evidence>
<keyword evidence="3" id="KW-1003">Cell membrane</keyword>
<feature type="transmembrane region" description="Helical" evidence="9">
    <location>
        <begin position="227"/>
        <end position="248"/>
    </location>
</feature>
<dbReference type="GO" id="GO:0015188">
    <property type="term" value="F:L-isoleucine transmembrane transporter activity"/>
    <property type="evidence" value="ECO:0007669"/>
    <property type="project" value="TreeGrafter"/>
</dbReference>
<dbReference type="InterPro" id="IPR032823">
    <property type="entry name" value="BCA_ABC_TP_C"/>
</dbReference>
<dbReference type="SMART" id="SM00382">
    <property type="entry name" value="AAA"/>
    <property type="match status" value="1"/>
</dbReference>
<dbReference type="GO" id="GO:1903806">
    <property type="term" value="P:L-isoleucine import across plasma membrane"/>
    <property type="evidence" value="ECO:0007669"/>
    <property type="project" value="TreeGrafter"/>
</dbReference>
<reference evidence="11 12" key="1">
    <citation type="submission" date="2020-08" db="EMBL/GenBank/DDBJ databases">
        <title>Genomic Encyclopedia of Type Strains, Phase IV (KMG-IV): sequencing the most valuable type-strain genomes for metagenomic binning, comparative biology and taxonomic classification.</title>
        <authorList>
            <person name="Goeker M."/>
        </authorList>
    </citation>
    <scope>NUCLEOTIDE SEQUENCE [LARGE SCALE GENOMIC DNA]</scope>
    <source>
        <strain evidence="11 12">DSM 23240</strain>
    </source>
</reference>
<dbReference type="Gene3D" id="3.40.50.300">
    <property type="entry name" value="P-loop containing nucleotide triphosphate hydrolases"/>
    <property type="match status" value="1"/>
</dbReference>
<evidence type="ECO:0000313" key="12">
    <source>
        <dbReference type="Proteomes" id="UP000571084"/>
    </source>
</evidence>
<dbReference type="InterPro" id="IPR003593">
    <property type="entry name" value="AAA+_ATPase"/>
</dbReference>
<feature type="domain" description="ABC transporter" evidence="10">
    <location>
        <begin position="366"/>
        <end position="613"/>
    </location>
</feature>
<evidence type="ECO:0000256" key="2">
    <source>
        <dbReference type="ARBA" id="ARBA00022448"/>
    </source>
</evidence>
<keyword evidence="12" id="KW-1185">Reference proteome</keyword>
<dbReference type="PROSITE" id="PS50893">
    <property type="entry name" value="ABC_TRANSPORTER_2"/>
    <property type="match status" value="1"/>
</dbReference>
<evidence type="ECO:0000256" key="6">
    <source>
        <dbReference type="ARBA" id="ARBA00022840"/>
    </source>
</evidence>
<evidence type="ECO:0000256" key="1">
    <source>
        <dbReference type="ARBA" id="ARBA00004651"/>
    </source>
</evidence>
<proteinExistence type="predicted"/>
<accession>A0A840RVR6</accession>
<organism evidence="11 12">
    <name type="scientific">Glaciimonas immobilis</name>
    <dbReference type="NCBI Taxonomy" id="728004"/>
    <lineage>
        <taxon>Bacteria</taxon>
        <taxon>Pseudomonadati</taxon>
        <taxon>Pseudomonadota</taxon>
        <taxon>Betaproteobacteria</taxon>
        <taxon>Burkholderiales</taxon>
        <taxon>Oxalobacteraceae</taxon>
        <taxon>Glaciimonas</taxon>
    </lineage>
</organism>
<name>A0A840RVR6_9BURK</name>
<dbReference type="PANTHER" id="PTHR45772">
    <property type="entry name" value="CONSERVED COMPONENT OF ABC TRANSPORTER FOR NATURAL AMINO ACIDS-RELATED"/>
    <property type="match status" value="1"/>
</dbReference>
<sequence length="617" mass="65012">MRDSQRVRGMAEWRGPGGFFGINSRSVSGPLCIIGAIVGVSLLAGNDYQLGLMFMMGVYFLCAAGMNVLVGYAGQKSLGQAGLFAAGAYGAAILSTRFDWSPVFALIGAAVLSGLCGALIAWPSLRVRGPYLAMVTLAFGIVVEKLVAGWTEVFGGAQGIYGVKPLTLSGAPLSGLHWVWLVLGMGVITYFLLRNLLKGRFGRAWLAIQADEIAAACAGINVYRYKVLAFVIAGICCGIAGALVAQHGQYINSDYISFNLSIFILLLVLLGGAGSLYGPLIGAILLTLIDAYLARWPSVQHFGYGALLLFALYVMPDGVAGLLKRLNGVSAPEAGPANQLDASKGRSVLARTVEAISPGGADHSLLEVEHLGKSFGGIHPVQDVSFSLRPGKIHALIGPNGAGKTTMINMLSGVIPASAGRIAFLGDDIGRLSSHAICRKGIARTFQNLRLFGALSVQENILIGRHCRMQNGFFSALLGLPSSRAEEHQAREYTASVLKFFGLTALAQRPAGSLAYGLQRRLELARALATEPLLLLLDEPAAGLNPQECVELGDLIVMIAGLGITVVMVEHHMDLVMKISDHVIVLDHGSKIAEGLPAVVRADERVIASYLGAPAAA</sequence>
<dbReference type="GO" id="GO:0016887">
    <property type="term" value="F:ATP hydrolysis activity"/>
    <property type="evidence" value="ECO:0007669"/>
    <property type="project" value="InterPro"/>
</dbReference>
<dbReference type="InterPro" id="IPR051120">
    <property type="entry name" value="ABC_AA/LPS_Transport"/>
</dbReference>
<dbReference type="GO" id="GO:1903805">
    <property type="term" value="P:L-valine import across plasma membrane"/>
    <property type="evidence" value="ECO:0007669"/>
    <property type="project" value="TreeGrafter"/>
</dbReference>
<dbReference type="Proteomes" id="UP000571084">
    <property type="component" value="Unassembled WGS sequence"/>
</dbReference>
<keyword evidence="7 9" id="KW-1133">Transmembrane helix</keyword>
<keyword evidence="5" id="KW-0547">Nucleotide-binding</keyword>
<feature type="transmembrane region" description="Helical" evidence="9">
    <location>
        <begin position="50"/>
        <end position="70"/>
    </location>
</feature>
<dbReference type="GO" id="GO:0015808">
    <property type="term" value="P:L-alanine transport"/>
    <property type="evidence" value="ECO:0007669"/>
    <property type="project" value="TreeGrafter"/>
</dbReference>
<evidence type="ECO:0000256" key="4">
    <source>
        <dbReference type="ARBA" id="ARBA00022692"/>
    </source>
</evidence>
<evidence type="ECO:0000313" key="11">
    <source>
        <dbReference type="EMBL" id="MBB5201188.1"/>
    </source>
</evidence>
<dbReference type="InterPro" id="IPR001851">
    <property type="entry name" value="ABC_transp_permease"/>
</dbReference>
<evidence type="ECO:0000256" key="7">
    <source>
        <dbReference type="ARBA" id="ARBA00022989"/>
    </source>
</evidence>
<dbReference type="Pfam" id="PF02653">
    <property type="entry name" value="BPD_transp_2"/>
    <property type="match status" value="1"/>
</dbReference>
<feature type="transmembrane region" description="Helical" evidence="9">
    <location>
        <begin position="260"/>
        <end position="289"/>
    </location>
</feature>
<comment type="subcellular location">
    <subcellularLocation>
        <location evidence="1">Cell membrane</location>
        <topology evidence="1">Multi-pass membrane protein</topology>
    </subcellularLocation>
</comment>
<comment type="caution">
    <text evidence="11">The sequence shown here is derived from an EMBL/GenBank/DDBJ whole genome shotgun (WGS) entry which is preliminary data.</text>
</comment>
<dbReference type="RefSeq" id="WP_245182424.1">
    <property type="nucleotide sequence ID" value="NZ_JAAOZT010000012.1"/>
</dbReference>
<dbReference type="InterPro" id="IPR027417">
    <property type="entry name" value="P-loop_NTPase"/>
</dbReference>
<evidence type="ECO:0000256" key="3">
    <source>
        <dbReference type="ARBA" id="ARBA00022475"/>
    </source>
</evidence>
<dbReference type="CDD" id="cd03219">
    <property type="entry name" value="ABC_Mj1267_LivG_branched"/>
    <property type="match status" value="1"/>
</dbReference>
<feature type="transmembrane region" description="Helical" evidence="9">
    <location>
        <begin position="131"/>
        <end position="151"/>
    </location>
</feature>
<dbReference type="FunFam" id="3.40.50.300:FF:000421">
    <property type="entry name" value="Branched-chain amino acid ABC transporter ATP-binding protein"/>
    <property type="match status" value="1"/>
</dbReference>
<protein>
    <submittedName>
        <fullName evidence="11">Branched-chain amino acid transport system permease protein</fullName>
    </submittedName>
</protein>
<evidence type="ECO:0000256" key="8">
    <source>
        <dbReference type="ARBA" id="ARBA00023136"/>
    </source>
</evidence>